<protein>
    <submittedName>
        <fullName evidence="1">Uncharacterized protein</fullName>
    </submittedName>
</protein>
<sequence>MNHRKWKKAYKKRYGIRPIIFLDKKRKDKAMAMIRDYMSQVTIYTPDNQYYWELGCYYNETSIDSKKSMLKAWEGGV</sequence>
<organism evidence="1">
    <name type="scientific">Siphoviridae sp. ct7EW56</name>
    <dbReference type="NCBI Taxonomy" id="2827562"/>
    <lineage>
        <taxon>Viruses</taxon>
        <taxon>Duplodnaviria</taxon>
        <taxon>Heunggongvirae</taxon>
        <taxon>Uroviricota</taxon>
        <taxon>Caudoviricetes</taxon>
    </lineage>
</organism>
<evidence type="ECO:0000313" key="1">
    <source>
        <dbReference type="EMBL" id="DAD72703.1"/>
    </source>
</evidence>
<proteinExistence type="predicted"/>
<dbReference type="EMBL" id="BK015904">
    <property type="protein sequence ID" value="DAD72703.1"/>
    <property type="molecule type" value="Genomic_DNA"/>
</dbReference>
<name>A0A8S5LS80_9CAUD</name>
<accession>A0A8S5LS80</accession>
<reference evidence="1" key="1">
    <citation type="journal article" date="2021" name="Proc. Natl. Acad. Sci. U.S.A.">
        <title>A Catalog of Tens of Thousands of Viruses from Human Metagenomes Reveals Hidden Associations with Chronic Diseases.</title>
        <authorList>
            <person name="Tisza M.J."/>
            <person name="Buck C.B."/>
        </authorList>
    </citation>
    <scope>NUCLEOTIDE SEQUENCE</scope>
    <source>
        <strain evidence="1">Ct7EW56</strain>
    </source>
</reference>